<evidence type="ECO:0000256" key="1">
    <source>
        <dbReference type="ARBA" id="ARBA00004687"/>
    </source>
</evidence>
<dbReference type="Pfam" id="PF00534">
    <property type="entry name" value="Glycos_transf_1"/>
    <property type="match status" value="1"/>
</dbReference>
<dbReference type="InterPro" id="IPR013234">
    <property type="entry name" value="PIGA_GPI_anchor_biosynthesis"/>
</dbReference>
<dbReference type="Proteomes" id="UP000095300">
    <property type="component" value="Unassembled WGS sequence"/>
</dbReference>
<evidence type="ECO:0000259" key="11">
    <source>
        <dbReference type="Pfam" id="PF08288"/>
    </source>
</evidence>
<dbReference type="PANTHER" id="PTHR45871:SF1">
    <property type="entry name" value="PHOSPHATIDYLINOSITOL N-ACETYLGLUCOSAMINYLTRANSFERASE SUBUNIT A"/>
    <property type="match status" value="1"/>
</dbReference>
<protein>
    <recommendedName>
        <fullName evidence="2">phosphatidylinositol N-acetylglucosaminyltransferase</fullName>
        <ecNumber evidence="2">2.4.1.198</ecNumber>
    </recommendedName>
    <alternativeName>
        <fullName evidence="6">GlcNAc-PI synthesis protein</fullName>
    </alternativeName>
</protein>
<keyword evidence="8" id="KW-0812">Transmembrane</keyword>
<evidence type="ECO:0000256" key="4">
    <source>
        <dbReference type="ARBA" id="ARBA00022676"/>
    </source>
</evidence>
<evidence type="ECO:0000256" key="7">
    <source>
        <dbReference type="SAM" id="MobiDB-lite"/>
    </source>
</evidence>
<organism evidence="12 13">
    <name type="scientific">Stomoxys calcitrans</name>
    <name type="common">Stable fly</name>
    <name type="synonym">Conops calcitrans</name>
    <dbReference type="NCBI Taxonomy" id="35570"/>
    <lineage>
        <taxon>Eukaryota</taxon>
        <taxon>Metazoa</taxon>
        <taxon>Ecdysozoa</taxon>
        <taxon>Arthropoda</taxon>
        <taxon>Hexapoda</taxon>
        <taxon>Insecta</taxon>
        <taxon>Pterygota</taxon>
        <taxon>Neoptera</taxon>
        <taxon>Endopterygota</taxon>
        <taxon>Diptera</taxon>
        <taxon>Brachycera</taxon>
        <taxon>Muscomorpha</taxon>
        <taxon>Muscoidea</taxon>
        <taxon>Muscidae</taxon>
        <taxon>Stomoxys</taxon>
    </lineage>
</organism>
<evidence type="ECO:0000313" key="13">
    <source>
        <dbReference type="Proteomes" id="UP000095300"/>
    </source>
</evidence>
<feature type="signal peptide" evidence="9">
    <location>
        <begin position="1"/>
        <end position="23"/>
    </location>
</feature>
<evidence type="ECO:0000313" key="12">
    <source>
        <dbReference type="EnsemblMetazoa" id="SCAU011928-PA"/>
    </source>
</evidence>
<dbReference type="VEuPathDB" id="VectorBase:SCAU011928"/>
<dbReference type="InterPro" id="IPR001296">
    <property type="entry name" value="Glyco_trans_1"/>
</dbReference>
<keyword evidence="3" id="KW-0337">GPI-anchor biosynthesis</keyword>
<feature type="compositionally biased region" description="Basic residues" evidence="7">
    <location>
        <begin position="383"/>
        <end position="394"/>
    </location>
</feature>
<feature type="chain" id="PRO_5009327400" description="phosphatidylinositol N-acetylglucosaminyltransferase" evidence="9">
    <location>
        <begin position="24"/>
        <end position="501"/>
    </location>
</feature>
<keyword evidence="9" id="KW-0732">Signal</keyword>
<dbReference type="OrthoDB" id="734129at2759"/>
<proteinExistence type="predicted"/>
<gene>
    <name evidence="12" type="primary">106093503</name>
</gene>
<keyword evidence="8" id="KW-1133">Transmembrane helix</keyword>
<dbReference type="Gene3D" id="3.40.50.2000">
    <property type="entry name" value="Glycogen Phosphorylase B"/>
    <property type="match status" value="2"/>
</dbReference>
<evidence type="ECO:0000256" key="2">
    <source>
        <dbReference type="ARBA" id="ARBA00012420"/>
    </source>
</evidence>
<evidence type="ECO:0000259" key="10">
    <source>
        <dbReference type="Pfam" id="PF00534"/>
    </source>
</evidence>
<dbReference type="UniPathway" id="UPA00196"/>
<feature type="region of interest" description="Disordered" evidence="7">
    <location>
        <begin position="371"/>
        <end position="405"/>
    </location>
</feature>
<keyword evidence="13" id="KW-1185">Reference proteome</keyword>
<dbReference type="GO" id="GO:0017176">
    <property type="term" value="F:phosphatidylinositol N-acetylglucosaminyltransferase activity"/>
    <property type="evidence" value="ECO:0007669"/>
    <property type="project" value="UniProtKB-EC"/>
</dbReference>
<evidence type="ECO:0000256" key="9">
    <source>
        <dbReference type="SAM" id="SignalP"/>
    </source>
</evidence>
<dbReference type="GO" id="GO:0006506">
    <property type="term" value="P:GPI anchor biosynthetic process"/>
    <property type="evidence" value="ECO:0007669"/>
    <property type="project" value="UniProtKB-UniPathway"/>
</dbReference>
<accession>A0A1I8PX39</accession>
<keyword evidence="5" id="KW-0808">Transferase</keyword>
<name>A0A1I8PX39_STOCA</name>
<dbReference type="AlphaFoldDB" id="A0A1I8PX39"/>
<evidence type="ECO:0000256" key="5">
    <source>
        <dbReference type="ARBA" id="ARBA00022679"/>
    </source>
</evidence>
<dbReference type="KEGG" id="scac:106093503"/>
<keyword evidence="4" id="KW-0328">Glycosyltransferase</keyword>
<dbReference type="Pfam" id="PF08288">
    <property type="entry name" value="PIGA"/>
    <property type="match status" value="1"/>
</dbReference>
<dbReference type="FunFam" id="3.40.50.2000:FF:000026">
    <property type="entry name" value="Phosphatidylinositol N-acetylglucosaminyltransferase subunit A"/>
    <property type="match status" value="1"/>
</dbReference>
<dbReference type="PANTHER" id="PTHR45871">
    <property type="entry name" value="N-ACETYLGLUCOSAMINYL-PHOSPHATIDYLINOSITOL BIOSYNTHETIC PROTEIN"/>
    <property type="match status" value="1"/>
</dbReference>
<dbReference type="CDD" id="cd03796">
    <property type="entry name" value="GT4_PIG-A-like"/>
    <property type="match status" value="1"/>
</dbReference>
<dbReference type="EnsemblMetazoa" id="SCAU011928-RA">
    <property type="protein sequence ID" value="SCAU011928-PA"/>
    <property type="gene ID" value="SCAU011928"/>
</dbReference>
<evidence type="ECO:0000256" key="8">
    <source>
        <dbReference type="SAM" id="Phobius"/>
    </source>
</evidence>
<dbReference type="GO" id="GO:0000506">
    <property type="term" value="C:glycosylphosphatidylinositol-N-acetylglucosaminyltransferase (GPI-GnT) complex"/>
    <property type="evidence" value="ECO:0007669"/>
    <property type="project" value="InterPro"/>
</dbReference>
<dbReference type="SUPFAM" id="SSF53756">
    <property type="entry name" value="UDP-Glycosyltransferase/glycogen phosphorylase"/>
    <property type="match status" value="1"/>
</dbReference>
<sequence>MVEYRRWINHMFFLFSAMRICMASDFFYPSIGGVEEHIFNLTQILLKRGHKVIILTHCYGDSKGVRYLTNGLKVYYLPIKVFYSQSILPTMICNVPLIRAVLLREEIEIVHGHSAFSALGHEAMIIGSLMGLKTVFTDHSLFGFADLSAVFTNKMLEIDLTCVDHCICVSHIGKENTVLRARVPKDQVSVIPNAVDTVLFTPDPIKRPQDDTINIVVASRLVYRKGIDLLSGIIPRFKGEKNVHFIIVGDGLKRELLEEIREKANMQDRVQMIGAVEHAQVRDYLVQGHIFLNTSLTEAYCMAIVEAAACGLQVVSTRVGGIPEVLPDSLIILTEPEVDSIYDGIMKAIKRLTNFREKCALNGPSSISTMGNGITHGADGKGARKKNYTKHKHEKQNSCQPSTNDNNDTLSAKAVLCPYKCNEIVASLYNWTNVTQRTEKVYERVLKEPSRSLGQILHSYLRADVWSILLPISMIHLILCFLEYMRPSRYMEKAKDLPRSK</sequence>
<keyword evidence="8" id="KW-0472">Membrane</keyword>
<feature type="domain" description="PIGA GPI anchor biosynthesis" evidence="11">
    <location>
        <begin position="57"/>
        <end position="146"/>
    </location>
</feature>
<feature type="domain" description="Glycosyl transferase family 1" evidence="10">
    <location>
        <begin position="209"/>
        <end position="362"/>
    </location>
</feature>
<dbReference type="STRING" id="35570.A0A1I8PX39"/>
<dbReference type="EC" id="2.4.1.198" evidence="2"/>
<comment type="pathway">
    <text evidence="1">Glycolipid biosynthesis; glycosylphosphatidylinositol-anchor biosynthesis.</text>
</comment>
<evidence type="ECO:0000256" key="3">
    <source>
        <dbReference type="ARBA" id="ARBA00022502"/>
    </source>
</evidence>
<dbReference type="InterPro" id="IPR039507">
    <property type="entry name" value="PIG-A/GPI3"/>
</dbReference>
<feature type="transmembrane region" description="Helical" evidence="8">
    <location>
        <begin position="465"/>
        <end position="485"/>
    </location>
</feature>
<evidence type="ECO:0000256" key="6">
    <source>
        <dbReference type="ARBA" id="ARBA00032160"/>
    </source>
</evidence>
<reference evidence="12" key="1">
    <citation type="submission" date="2020-05" db="UniProtKB">
        <authorList>
            <consortium name="EnsemblMetazoa"/>
        </authorList>
    </citation>
    <scope>IDENTIFICATION</scope>
    <source>
        <strain evidence="12">USDA</strain>
    </source>
</reference>